<feature type="chain" id="PRO_5026696660" description="Kazal-like domain-containing protein" evidence="2">
    <location>
        <begin position="22"/>
        <end position="147"/>
    </location>
</feature>
<dbReference type="AlphaFoldDB" id="A0A6N7Q2J2"/>
<accession>A0A6N7Q2J2</accession>
<name>A0A6N7Q2J2_9BACT</name>
<organism evidence="3 4">
    <name type="scientific">Polyangium spumosum</name>
    <dbReference type="NCBI Taxonomy" id="889282"/>
    <lineage>
        <taxon>Bacteria</taxon>
        <taxon>Pseudomonadati</taxon>
        <taxon>Myxococcota</taxon>
        <taxon>Polyangia</taxon>
        <taxon>Polyangiales</taxon>
        <taxon>Polyangiaceae</taxon>
        <taxon>Polyangium</taxon>
    </lineage>
</organism>
<comment type="caution">
    <text evidence="3">The sequence shown here is derived from an EMBL/GenBank/DDBJ whole genome shotgun (WGS) entry which is preliminary data.</text>
</comment>
<dbReference type="Gene3D" id="3.30.60.30">
    <property type="match status" value="1"/>
</dbReference>
<feature type="signal peptide" evidence="2">
    <location>
        <begin position="1"/>
        <end position="21"/>
    </location>
</feature>
<dbReference type="EMBL" id="WJIE01000011">
    <property type="protein sequence ID" value="MRG96494.1"/>
    <property type="molecule type" value="Genomic_DNA"/>
</dbReference>
<dbReference type="PROSITE" id="PS51257">
    <property type="entry name" value="PROKAR_LIPOPROTEIN"/>
    <property type="match status" value="1"/>
</dbReference>
<feature type="region of interest" description="Disordered" evidence="1">
    <location>
        <begin position="20"/>
        <end position="84"/>
    </location>
</feature>
<evidence type="ECO:0000313" key="4">
    <source>
        <dbReference type="Proteomes" id="UP000440224"/>
    </source>
</evidence>
<dbReference type="RefSeq" id="WP_153823287.1">
    <property type="nucleotide sequence ID" value="NZ_WJIE01000011.1"/>
</dbReference>
<keyword evidence="2" id="KW-0732">Signal</keyword>
<evidence type="ECO:0000256" key="1">
    <source>
        <dbReference type="SAM" id="MobiDB-lite"/>
    </source>
</evidence>
<dbReference type="OrthoDB" id="5523974at2"/>
<proteinExistence type="predicted"/>
<evidence type="ECO:0008006" key="5">
    <source>
        <dbReference type="Google" id="ProtNLM"/>
    </source>
</evidence>
<evidence type="ECO:0000256" key="2">
    <source>
        <dbReference type="SAM" id="SignalP"/>
    </source>
</evidence>
<keyword evidence="4" id="KW-1185">Reference proteome</keyword>
<evidence type="ECO:0000313" key="3">
    <source>
        <dbReference type="EMBL" id="MRG96494.1"/>
    </source>
</evidence>
<gene>
    <name evidence="3" type="ORF">GF068_31905</name>
</gene>
<sequence length="147" mass="15099">MKILASLVLCAAGLALGCASTQPPQGDPAPTATVAAAPAPTAEAPPPEKPAETATETEAPPPEDRPQAGGRLAFQACSDESRKTQACTRDYRPVCGEVDTGVRCIKAPCPGTTAPRTFPNACTACAEAKVTGYWPMSCEDMQKPTAP</sequence>
<protein>
    <recommendedName>
        <fullName evidence="5">Kazal-like domain-containing protein</fullName>
    </recommendedName>
</protein>
<dbReference type="Proteomes" id="UP000440224">
    <property type="component" value="Unassembled WGS sequence"/>
</dbReference>
<feature type="compositionally biased region" description="Low complexity" evidence="1">
    <location>
        <begin position="28"/>
        <end position="42"/>
    </location>
</feature>
<reference evidence="3 4" key="1">
    <citation type="submission" date="2019-10" db="EMBL/GenBank/DDBJ databases">
        <title>A soil myxobacterium in the family Polyangiaceae.</title>
        <authorList>
            <person name="Li Y."/>
            <person name="Wang J."/>
        </authorList>
    </citation>
    <scope>NUCLEOTIDE SEQUENCE [LARGE SCALE GENOMIC DNA]</scope>
    <source>
        <strain evidence="3 4">DSM 14734</strain>
    </source>
</reference>